<protein>
    <submittedName>
        <fullName evidence="1">Uncharacterized protein</fullName>
    </submittedName>
</protein>
<proteinExistence type="predicted"/>
<evidence type="ECO:0000313" key="2">
    <source>
        <dbReference type="Proteomes" id="UP000264960"/>
    </source>
</evidence>
<reference evidence="1 2" key="1">
    <citation type="submission" date="2018-02" db="EMBL/GenBank/DDBJ databases">
        <title>The complete genome of two Bacillus pumilus strains from Cuatro Cienegas, Coahuila, Mexico.</title>
        <authorList>
            <person name="Zarza E."/>
            <person name="Alcaraz L.D."/>
            <person name="Aguilar-Salinas B."/>
            <person name="Islas A."/>
            <person name="Olmedo-Alvarez G."/>
        </authorList>
    </citation>
    <scope>NUCLEOTIDE SEQUENCE [LARGE SCALE GENOMIC DNA]</scope>
    <source>
        <strain evidence="1 2">145</strain>
    </source>
</reference>
<dbReference type="AlphaFoldDB" id="A0AAD0HNB6"/>
<gene>
    <name evidence="1" type="ORF">C5695_10600</name>
</gene>
<accession>A0AAD0HNB6</accession>
<dbReference type="EMBL" id="CP027116">
    <property type="protein sequence ID" value="AVM24261.1"/>
    <property type="molecule type" value="Genomic_DNA"/>
</dbReference>
<evidence type="ECO:0000313" key="1">
    <source>
        <dbReference type="EMBL" id="AVM24261.1"/>
    </source>
</evidence>
<sequence>MNTYVVTEETEGWRYLDEIIKQTIYAGSDKQSAFDCNVDTEKSRLILDVWFNGRVIKSFSRSFEKEWILFFDQLAITKHEIQDYSEKLCKAQETLRLIDGAQEI</sequence>
<dbReference type="RefSeq" id="WP_117730691.1">
    <property type="nucleotide sequence ID" value="NZ_CP027116.1"/>
</dbReference>
<dbReference type="Proteomes" id="UP000264960">
    <property type="component" value="Chromosome"/>
</dbReference>
<organism evidence="1 2">
    <name type="scientific">Bacillus pumilus</name>
    <name type="common">Bacillus mesentericus</name>
    <dbReference type="NCBI Taxonomy" id="1408"/>
    <lineage>
        <taxon>Bacteria</taxon>
        <taxon>Bacillati</taxon>
        <taxon>Bacillota</taxon>
        <taxon>Bacilli</taxon>
        <taxon>Bacillales</taxon>
        <taxon>Bacillaceae</taxon>
        <taxon>Bacillus</taxon>
    </lineage>
</organism>
<name>A0AAD0HNB6_BACPU</name>